<protein>
    <submittedName>
        <fullName evidence="1">Uncharacterized protein</fullName>
    </submittedName>
</protein>
<evidence type="ECO:0000313" key="1">
    <source>
        <dbReference type="EMBL" id="CBY31055.1"/>
    </source>
</evidence>
<gene>
    <name evidence="1" type="ORF">GSOID_T00019007001</name>
</gene>
<reference evidence="1" key="1">
    <citation type="journal article" date="2010" name="Science">
        <title>Plasticity of animal genome architecture unmasked by rapid evolution of a pelagic tunicate.</title>
        <authorList>
            <person name="Denoeud F."/>
            <person name="Henriet S."/>
            <person name="Mungpakdee S."/>
            <person name="Aury J.M."/>
            <person name="Da Silva C."/>
            <person name="Brinkmann H."/>
            <person name="Mikhaleva J."/>
            <person name="Olsen L.C."/>
            <person name="Jubin C."/>
            <person name="Canestro C."/>
            <person name="Bouquet J.M."/>
            <person name="Danks G."/>
            <person name="Poulain J."/>
            <person name="Campsteijn C."/>
            <person name="Adamski M."/>
            <person name="Cross I."/>
            <person name="Yadetie F."/>
            <person name="Muffato M."/>
            <person name="Louis A."/>
            <person name="Butcher S."/>
            <person name="Tsagkogeorga G."/>
            <person name="Konrad A."/>
            <person name="Singh S."/>
            <person name="Jensen M.F."/>
            <person name="Cong E.H."/>
            <person name="Eikeseth-Otteraa H."/>
            <person name="Noel B."/>
            <person name="Anthouard V."/>
            <person name="Porcel B.M."/>
            <person name="Kachouri-Lafond R."/>
            <person name="Nishino A."/>
            <person name="Ugolini M."/>
            <person name="Chourrout P."/>
            <person name="Nishida H."/>
            <person name="Aasland R."/>
            <person name="Huzurbazar S."/>
            <person name="Westhof E."/>
            <person name="Delsuc F."/>
            <person name="Lehrach H."/>
            <person name="Reinhardt R."/>
            <person name="Weissenbach J."/>
            <person name="Roy S.W."/>
            <person name="Artiguenave F."/>
            <person name="Postlethwait J.H."/>
            <person name="Manak J.R."/>
            <person name="Thompson E.M."/>
            <person name="Jaillon O."/>
            <person name="Du Pasquier L."/>
            <person name="Boudinot P."/>
            <person name="Liberles D.A."/>
            <person name="Volff J.N."/>
            <person name="Philippe H."/>
            <person name="Lenhard B."/>
            <person name="Roest Crollius H."/>
            <person name="Wincker P."/>
            <person name="Chourrout D."/>
        </authorList>
    </citation>
    <scope>NUCLEOTIDE SEQUENCE [LARGE SCALE GENOMIC DNA]</scope>
</reference>
<organism evidence="1">
    <name type="scientific">Oikopleura dioica</name>
    <name type="common">Tunicate</name>
    <dbReference type="NCBI Taxonomy" id="34765"/>
    <lineage>
        <taxon>Eukaryota</taxon>
        <taxon>Metazoa</taxon>
        <taxon>Chordata</taxon>
        <taxon>Tunicata</taxon>
        <taxon>Appendicularia</taxon>
        <taxon>Copelata</taxon>
        <taxon>Oikopleuridae</taxon>
        <taxon>Oikopleura</taxon>
    </lineage>
</organism>
<accession>E4Y605</accession>
<proteinExistence type="predicted"/>
<dbReference type="AlphaFoldDB" id="E4Y605"/>
<dbReference type="EMBL" id="FN654290">
    <property type="protein sequence ID" value="CBY31055.1"/>
    <property type="molecule type" value="Genomic_DNA"/>
</dbReference>
<dbReference type="Proteomes" id="UP000011014">
    <property type="component" value="Unassembled WGS sequence"/>
</dbReference>
<name>E4Y605_OIKDI</name>
<sequence>MKFFEKILILSQISAAQVSLTYCNAVREFLFPDAEKCEHEDLCSGYKACVVTPDCSQHGCVSGPACPKGTTYSAFSPQIASNNGYEMATSSLAGYYCAKDGLECGFDDEGFFYIDAIVENREAWNGLGTPDYRNVSMISKSKFDAHDGGAFKQFSTSACLGEPIEAGDKLLFHKTTRDSDCKKEMDYSSQFSDDNGLLYIIDFYIGYDDLWDLNVFGDEAIRRGGVANQFQCIMKASDHQYIDPNPESETVLTYKEYEGEVPFELTPYINKEFTEGPG</sequence>